<name>A0A6C0HJT4_9ZZZZ</name>
<proteinExistence type="predicted"/>
<evidence type="ECO:0000313" key="1">
    <source>
        <dbReference type="EMBL" id="QHT80627.1"/>
    </source>
</evidence>
<accession>A0A6C0HJT4</accession>
<protein>
    <recommendedName>
        <fullName evidence="2">Glycosyltransferase</fullName>
    </recommendedName>
</protein>
<dbReference type="EMBL" id="MN739974">
    <property type="protein sequence ID" value="QHT80627.1"/>
    <property type="molecule type" value="Genomic_DNA"/>
</dbReference>
<reference evidence="1" key="1">
    <citation type="journal article" date="2020" name="Nature">
        <title>Giant virus diversity and host interactions through global metagenomics.</title>
        <authorList>
            <person name="Schulz F."/>
            <person name="Roux S."/>
            <person name="Paez-Espino D."/>
            <person name="Jungbluth S."/>
            <person name="Walsh D.A."/>
            <person name="Denef V.J."/>
            <person name="McMahon K.D."/>
            <person name="Konstantinidis K.T."/>
            <person name="Eloe-Fadrosh E.A."/>
            <person name="Kyrpides N.C."/>
            <person name="Woyke T."/>
        </authorList>
    </citation>
    <scope>NUCLEOTIDE SEQUENCE</scope>
    <source>
        <strain evidence="1">GVMAG-M-3300023184-121</strain>
    </source>
</reference>
<dbReference type="AlphaFoldDB" id="A0A6C0HJT4"/>
<organism evidence="1">
    <name type="scientific">viral metagenome</name>
    <dbReference type="NCBI Taxonomy" id="1070528"/>
    <lineage>
        <taxon>unclassified sequences</taxon>
        <taxon>metagenomes</taxon>
        <taxon>organismal metagenomes</taxon>
    </lineage>
</organism>
<evidence type="ECO:0008006" key="2">
    <source>
        <dbReference type="Google" id="ProtNLM"/>
    </source>
</evidence>
<sequence>MEEIDAVLYINLAHRTDREAHIRHEILEKLGVPEHKIHRVDAVLRDPGALGCGLSHIKALSEALAHPEWNTVLILEDDFTFRMNSAEFNQSSIRNLFLMPKLDAGVLSYNHTYLRYEDTNVPTIKRVLFSQTTSSYLIRRDYIPTLLQNMKEATYDMERNGKTEQNCIDIYWTNIQPHGNWYGVFPAIGYQYANFSDIEQRETSYGC</sequence>